<dbReference type="EMBL" id="JAENHL010000007">
    <property type="protein sequence ID" value="MBK1868037.1"/>
    <property type="molecule type" value="Genomic_DNA"/>
</dbReference>
<name>A0ACC5R631_9HYPH</name>
<evidence type="ECO:0000313" key="2">
    <source>
        <dbReference type="Proteomes" id="UP000616151"/>
    </source>
</evidence>
<sequence length="265" mass="29278">MGGLLRPDEGDPVIVVNENGQSPVVLVCEHAGKVIPQALGDLGLSPEDLTRHIAWDIGAEVVSRRLSEALDAPLLLQRYSRLAYDCNRPPESPDAMPVKSETTRVPGNENLSPDARLARIRGIYRPFHHAVSELLDRRAARNIASLVVTMHSFTPIYRGIRRHLDLGVLHDRDTRLADLVLGLCGRMKDVVVRRNEPYGPQDGVCHTLNLHGGARGLHHVMLEIRNDLINHEAGQVQWAGRLAQVLEQAVSLVFPSISVRTQLSS</sequence>
<protein>
    <submittedName>
        <fullName evidence="1">N-formylglutamate amidohydrolase</fullName>
    </submittedName>
</protein>
<organism evidence="1 2">
    <name type="scientific">Taklimakanibacter albus</name>
    <dbReference type="NCBI Taxonomy" id="2800327"/>
    <lineage>
        <taxon>Bacteria</taxon>
        <taxon>Pseudomonadati</taxon>
        <taxon>Pseudomonadota</taxon>
        <taxon>Alphaproteobacteria</taxon>
        <taxon>Hyphomicrobiales</taxon>
        <taxon>Aestuariivirgaceae</taxon>
        <taxon>Taklimakanibacter</taxon>
    </lineage>
</organism>
<reference evidence="1" key="1">
    <citation type="submission" date="2021-01" db="EMBL/GenBank/DDBJ databases">
        <authorList>
            <person name="Sun Q."/>
        </authorList>
    </citation>
    <scope>NUCLEOTIDE SEQUENCE</scope>
    <source>
        <strain evidence="1">YIM B02566</strain>
    </source>
</reference>
<accession>A0ACC5R631</accession>
<proteinExistence type="predicted"/>
<evidence type="ECO:0000313" key="1">
    <source>
        <dbReference type="EMBL" id="MBK1868037.1"/>
    </source>
</evidence>
<keyword evidence="2" id="KW-1185">Reference proteome</keyword>
<gene>
    <name evidence="1" type="ORF">JHL16_16890</name>
</gene>
<dbReference type="Proteomes" id="UP000616151">
    <property type="component" value="Unassembled WGS sequence"/>
</dbReference>
<comment type="caution">
    <text evidence="1">The sequence shown here is derived from an EMBL/GenBank/DDBJ whole genome shotgun (WGS) entry which is preliminary data.</text>
</comment>